<proteinExistence type="predicted"/>
<dbReference type="GeneID" id="39587175"/>
<sequence length="706" mass="75710">MLSPPPTTPSSLAPALYLMLLVNNTTYKETLGDLHQRLPATTTTISSFLPAPSQTAHRPLLITSSQVLLVTAAYSMPRRYEDPDGDSMDERSPSPSAPAWEVSFGDDPAIRRETAHKQGIASALERLRKKTAARAATASTAASTTASVHAPAPPTIANKDQQSENDDDDDDVFYDSSENSAIAARPTPKFVRRKQRPSEKRRFVHSSSESDSEQPEAVKQNAVRALAKSAARSAKSSRPAAKRSRLSSVPGTQGATASSAIAVDDDDEEFHDSVEELAQETDTDEHVADASSIPSLSSQRRAARNRQSRAVIESLPQRAREQAARTADVADADLPPISDGDRDNSVKDFVSAALENGGVVDDHAKTDIAAWAGATVTPSPKTFIPWTSTASPPSPARSNAPRSALGPSPDSATSGSTSHSSQPLNPRPVSTASSPGSAAHSPAPPQPRLVSPARPPNNDQSSRTFASGSVRVETPSGGEMHHKVVWTNGRQTLCQKFLTAEVAVEWAETLEDSIQSLGASDVSDVWNTFRACVEHDLLESAKKEFAKEKEERAFWLFLEESALAAAKCNGTCAAHYCVGEKHALYSATKATNEDPFGDRAVKCTDMTSRLLCVTCDVSRWIALEVQNDRWEESMKGIMKRDEARRLAFGSKTPTLTESQAGRLSPTSGMNVLPKQSPLAEDDLFSRISNFLDGDAPPLAPPTRGAA</sequence>
<feature type="compositionally biased region" description="Low complexity" evidence="1">
    <location>
        <begin position="396"/>
        <end position="421"/>
    </location>
</feature>
<dbReference type="EMBL" id="RSCE01000013">
    <property type="protein sequence ID" value="RSH78173.1"/>
    <property type="molecule type" value="Genomic_DNA"/>
</dbReference>
<feature type="compositionally biased region" description="Polar residues" evidence="1">
    <location>
        <begin position="457"/>
        <end position="467"/>
    </location>
</feature>
<dbReference type="RefSeq" id="XP_028473320.1">
    <property type="nucleotide sequence ID" value="XM_028618364.1"/>
</dbReference>
<feature type="compositionally biased region" description="Polar residues" evidence="1">
    <location>
        <begin position="377"/>
        <end position="389"/>
    </location>
</feature>
<comment type="caution">
    <text evidence="2">The sequence shown here is derived from an EMBL/GenBank/DDBJ whole genome shotgun (WGS) entry which is preliminary data.</text>
</comment>
<feature type="compositionally biased region" description="Low complexity" evidence="1">
    <location>
        <begin position="430"/>
        <end position="441"/>
    </location>
</feature>
<feature type="compositionally biased region" description="Polar residues" evidence="1">
    <location>
        <begin position="249"/>
        <end position="259"/>
    </location>
</feature>
<feature type="region of interest" description="Disordered" evidence="1">
    <location>
        <begin position="648"/>
        <end position="674"/>
    </location>
</feature>
<feature type="region of interest" description="Disordered" evidence="1">
    <location>
        <begin position="377"/>
        <end position="476"/>
    </location>
</feature>
<feature type="compositionally biased region" description="Acidic residues" evidence="1">
    <location>
        <begin position="163"/>
        <end position="173"/>
    </location>
</feature>
<accession>A0A427XHD6</accession>
<gene>
    <name evidence="2" type="ORF">EHS24_002632</name>
</gene>
<feature type="compositionally biased region" description="Polar residues" evidence="1">
    <location>
        <begin position="651"/>
        <end position="669"/>
    </location>
</feature>
<feature type="region of interest" description="Disordered" evidence="1">
    <location>
        <begin position="80"/>
        <end position="105"/>
    </location>
</feature>
<evidence type="ECO:0000256" key="1">
    <source>
        <dbReference type="SAM" id="MobiDB-lite"/>
    </source>
</evidence>
<evidence type="ECO:0000313" key="2">
    <source>
        <dbReference type="EMBL" id="RSH78173.1"/>
    </source>
</evidence>
<feature type="compositionally biased region" description="Low complexity" evidence="1">
    <location>
        <begin position="134"/>
        <end position="150"/>
    </location>
</feature>
<name>A0A427XHD6_9TREE</name>
<feature type="region of interest" description="Disordered" evidence="1">
    <location>
        <begin position="134"/>
        <end position="344"/>
    </location>
</feature>
<evidence type="ECO:0000313" key="3">
    <source>
        <dbReference type="Proteomes" id="UP000279236"/>
    </source>
</evidence>
<protein>
    <submittedName>
        <fullName evidence="2">Uncharacterized protein</fullName>
    </submittedName>
</protein>
<dbReference type="AlphaFoldDB" id="A0A427XHD6"/>
<feature type="compositionally biased region" description="Low complexity" evidence="1">
    <location>
        <begin position="224"/>
        <end position="239"/>
    </location>
</feature>
<feature type="compositionally biased region" description="Acidic residues" evidence="1">
    <location>
        <begin position="263"/>
        <end position="283"/>
    </location>
</feature>
<dbReference type="Proteomes" id="UP000279236">
    <property type="component" value="Unassembled WGS sequence"/>
</dbReference>
<keyword evidence="3" id="KW-1185">Reference proteome</keyword>
<reference evidence="2 3" key="1">
    <citation type="submission" date="2018-11" db="EMBL/GenBank/DDBJ databases">
        <title>Genome sequence of Apiotrichum porosum DSM 27194.</title>
        <authorList>
            <person name="Aliyu H."/>
            <person name="Gorte O."/>
            <person name="Ochsenreither K."/>
        </authorList>
    </citation>
    <scope>NUCLEOTIDE SEQUENCE [LARGE SCALE GENOMIC DNA]</scope>
    <source>
        <strain evidence="2 3">DSM 27194</strain>
    </source>
</reference>
<feature type="compositionally biased region" description="Basic and acidic residues" evidence="1">
    <location>
        <begin position="80"/>
        <end position="92"/>
    </location>
</feature>
<organism evidence="2 3">
    <name type="scientific">Apiotrichum porosum</name>
    <dbReference type="NCBI Taxonomy" id="105984"/>
    <lineage>
        <taxon>Eukaryota</taxon>
        <taxon>Fungi</taxon>
        <taxon>Dikarya</taxon>
        <taxon>Basidiomycota</taxon>
        <taxon>Agaricomycotina</taxon>
        <taxon>Tremellomycetes</taxon>
        <taxon>Trichosporonales</taxon>
        <taxon>Trichosporonaceae</taxon>
        <taxon>Apiotrichum</taxon>
    </lineage>
</organism>